<dbReference type="InterPro" id="IPR036514">
    <property type="entry name" value="SGNH_hydro_sf"/>
</dbReference>
<dbReference type="Gene3D" id="3.40.50.1110">
    <property type="entry name" value="SGNH hydrolase"/>
    <property type="match status" value="1"/>
</dbReference>
<dbReference type="GO" id="GO:0016788">
    <property type="term" value="F:hydrolase activity, acting on ester bonds"/>
    <property type="evidence" value="ECO:0007669"/>
    <property type="project" value="UniProtKB-ARBA"/>
</dbReference>
<sequence>MTLRPLSTVLLALSLVALSSASVRLSTDGNNTSAQYRTATGWALPEGDWTVGIWDNNFQGNGGWLVGHSAPGTGGSLNLFYDHVAGRYFVGGQDAAGNLFGGAKFNGIAGSLSAGYPGRPSGLFMPRLHIIRRRAGYSEYLVAEAGHAPVLVASEQRPFGATTPGNWCLGSKQGAGPFYDADLEGFFFATSAITDADLCRLSAGFKPADVASIHPTLAVYFPLESAAGDETVFKRFGPPDASADGPMLRGALSPNQRPADVAVPSQVVSLASFQPFQIIRHHKGSADIAFNGFDHGTAPADIELRFIDEEHQLTSDWQTLLQNSPGGGAVVQATLSVPKGYWKTMEVRRVRSAGGKADSNRPVRTWARWAVGEVVVVWGDSIQGQVDGPSRVNKVPLNGFTAKYPTASTPTLPGDTNPLVKGTWNLLHGPGMGGGSQGENLIANNLSEASGCCVGISVFWRGASQLDHWNGRTSSNAYNLAKVTLLANDGLNKPNVITWVGNCANARLDANASAYYSDFDLFKTVLDADLGADTWQLLIMPFPITYAPDTTPALGAHKVRDACWRWARDHGAYAGVSLDHTTKDGVHPTDAAWDLMGPRWGNAAGFLRDPKKFADPRAGEIVGFQRSGSDLIVQLRLFAGTKLTLKNPADSISGFTLSADNFTTTIPITSATLLGDNQVRITPATMPASPLKLRYLYGSPGAGVDRKCPVDPKAAGVDNLLYVNAGPAHTLAIQPIWSDAANDWSLKESGRP</sequence>
<accession>A0A556QPL0</accession>
<protein>
    <recommendedName>
        <fullName evidence="4">SGNH/GDSL hydrolase family protein</fullName>
    </recommendedName>
</protein>
<feature type="signal peptide" evidence="1">
    <location>
        <begin position="1"/>
        <end position="21"/>
    </location>
</feature>
<evidence type="ECO:0000313" key="2">
    <source>
        <dbReference type="EMBL" id="TSJ78567.1"/>
    </source>
</evidence>
<dbReference type="EMBL" id="VMBG01000001">
    <property type="protein sequence ID" value="TSJ78567.1"/>
    <property type="molecule type" value="Genomic_DNA"/>
</dbReference>
<reference evidence="2 3" key="1">
    <citation type="submission" date="2019-07" db="EMBL/GenBank/DDBJ databases">
        <title>Description of 53C-WASEF.</title>
        <authorList>
            <person name="Pitt A."/>
            <person name="Hahn M.W."/>
        </authorList>
    </citation>
    <scope>NUCLEOTIDE SEQUENCE [LARGE SCALE GENOMIC DNA]</scope>
    <source>
        <strain evidence="2 3">53C-WASEF</strain>
    </source>
</reference>
<evidence type="ECO:0000256" key="1">
    <source>
        <dbReference type="SAM" id="SignalP"/>
    </source>
</evidence>
<comment type="caution">
    <text evidence="2">The sequence shown here is derived from an EMBL/GenBank/DDBJ whole genome shotgun (WGS) entry which is preliminary data.</text>
</comment>
<proteinExistence type="predicted"/>
<name>A0A556QPL0_9BACT</name>
<keyword evidence="3" id="KW-1185">Reference proteome</keyword>
<dbReference type="SUPFAM" id="SSF52266">
    <property type="entry name" value="SGNH hydrolase"/>
    <property type="match status" value="1"/>
</dbReference>
<evidence type="ECO:0000313" key="3">
    <source>
        <dbReference type="Proteomes" id="UP000315648"/>
    </source>
</evidence>
<organism evidence="2 3">
    <name type="scientific">Rariglobus hedericola</name>
    <dbReference type="NCBI Taxonomy" id="2597822"/>
    <lineage>
        <taxon>Bacteria</taxon>
        <taxon>Pseudomonadati</taxon>
        <taxon>Verrucomicrobiota</taxon>
        <taxon>Opitutia</taxon>
        <taxon>Opitutales</taxon>
        <taxon>Opitutaceae</taxon>
        <taxon>Rariglobus</taxon>
    </lineage>
</organism>
<feature type="chain" id="PRO_5022019818" description="SGNH/GDSL hydrolase family protein" evidence="1">
    <location>
        <begin position="22"/>
        <end position="752"/>
    </location>
</feature>
<dbReference type="Proteomes" id="UP000315648">
    <property type="component" value="Unassembled WGS sequence"/>
</dbReference>
<evidence type="ECO:0008006" key="4">
    <source>
        <dbReference type="Google" id="ProtNLM"/>
    </source>
</evidence>
<dbReference type="RefSeq" id="WP_144228908.1">
    <property type="nucleotide sequence ID" value="NZ_CBCRVV010000002.1"/>
</dbReference>
<dbReference type="OrthoDB" id="201659at2"/>
<keyword evidence="1" id="KW-0732">Signal</keyword>
<dbReference type="AlphaFoldDB" id="A0A556QPL0"/>
<gene>
    <name evidence="2" type="ORF">FPL22_04505</name>
</gene>